<keyword evidence="4" id="KW-1185">Reference proteome</keyword>
<name>A0A2W2HFA8_9ACTN</name>
<organism evidence="3 4">
    <name type="scientific">Spongiactinospora gelatinilytica</name>
    <dbReference type="NCBI Taxonomy" id="2666298"/>
    <lineage>
        <taxon>Bacteria</taxon>
        <taxon>Bacillati</taxon>
        <taxon>Actinomycetota</taxon>
        <taxon>Actinomycetes</taxon>
        <taxon>Streptosporangiales</taxon>
        <taxon>Streptosporangiaceae</taxon>
        <taxon>Spongiactinospora</taxon>
    </lineage>
</organism>
<gene>
    <name evidence="3" type="ORF">C1I98_10525</name>
</gene>
<evidence type="ECO:0000313" key="3">
    <source>
        <dbReference type="EMBL" id="PZG50465.1"/>
    </source>
</evidence>
<comment type="caution">
    <text evidence="3">The sequence shown here is derived from an EMBL/GenBank/DDBJ whole genome shotgun (WGS) entry which is preliminary data.</text>
</comment>
<dbReference type="EMBL" id="POUA01000060">
    <property type="protein sequence ID" value="PZG50465.1"/>
    <property type="molecule type" value="Genomic_DNA"/>
</dbReference>
<dbReference type="Proteomes" id="UP000248544">
    <property type="component" value="Unassembled WGS sequence"/>
</dbReference>
<evidence type="ECO:0000256" key="1">
    <source>
        <dbReference type="SAM" id="MobiDB-lite"/>
    </source>
</evidence>
<dbReference type="AlphaFoldDB" id="A0A2W2HFA8"/>
<proteinExistence type="predicted"/>
<evidence type="ECO:0008006" key="5">
    <source>
        <dbReference type="Google" id="ProtNLM"/>
    </source>
</evidence>
<feature type="chain" id="PRO_5015921550" description="Peptidase M15B domain-containing protein" evidence="2">
    <location>
        <begin position="24"/>
        <end position="254"/>
    </location>
</feature>
<protein>
    <recommendedName>
        <fullName evidence="5">Peptidase M15B domain-containing protein</fullName>
    </recommendedName>
</protein>
<evidence type="ECO:0000256" key="2">
    <source>
        <dbReference type="SAM" id="SignalP"/>
    </source>
</evidence>
<evidence type="ECO:0000313" key="4">
    <source>
        <dbReference type="Proteomes" id="UP000248544"/>
    </source>
</evidence>
<sequence length="254" mass="26885">MRFAACVLLAVQTSIIALTAAEADTAHARVALDAGSPADTAGTTGTTGTTGTDGAHDTGGTGGTRAAEALPDVHGRAREITFYLARVLPTDVAYRAATPTVQHVAQAVQDRGEAASERKRARAAVRLGHHKAMRRVKRSGIRWHSSGGCTNREVRTCTSLASVRAGTISAVIALKRRSQCPIKITGGTEAGHAPGAYSHGNGYKLDITLNACVDHFITHNYPLYSVRGDGARLYRGPGGDVYARESDHWDILFR</sequence>
<feature type="compositionally biased region" description="Low complexity" evidence="1">
    <location>
        <begin position="38"/>
        <end position="53"/>
    </location>
</feature>
<accession>A0A2W2HFA8</accession>
<feature type="signal peptide" evidence="2">
    <location>
        <begin position="1"/>
        <end position="23"/>
    </location>
</feature>
<reference evidence="3 4" key="1">
    <citation type="submission" date="2018-01" db="EMBL/GenBank/DDBJ databases">
        <title>Draft genome sequence of Sphaerisporangium sp. 7K107.</title>
        <authorList>
            <person name="Sahin N."/>
            <person name="Saygin H."/>
            <person name="Ay H."/>
        </authorList>
    </citation>
    <scope>NUCLEOTIDE SEQUENCE [LARGE SCALE GENOMIC DNA]</scope>
    <source>
        <strain evidence="3 4">7K107</strain>
    </source>
</reference>
<keyword evidence="2" id="KW-0732">Signal</keyword>
<feature type="region of interest" description="Disordered" evidence="1">
    <location>
        <begin position="35"/>
        <end position="71"/>
    </location>
</feature>